<dbReference type="AlphaFoldDB" id="A0A833YFD1"/>
<gene>
    <name evidence="2" type="ORF">HJG60_009563</name>
</gene>
<accession>A0A833YFD1</accession>
<keyword evidence="1" id="KW-0732">Signal</keyword>
<comment type="caution">
    <text evidence="2">The sequence shown here is derived from an EMBL/GenBank/DDBJ whole genome shotgun (WGS) entry which is preliminary data.</text>
</comment>
<protein>
    <recommendedName>
        <fullName evidence="4">Secreted protein</fullName>
    </recommendedName>
</protein>
<proteinExistence type="predicted"/>
<dbReference type="Proteomes" id="UP000664940">
    <property type="component" value="Unassembled WGS sequence"/>
</dbReference>
<dbReference type="EMBL" id="JABVXQ010000016">
    <property type="protein sequence ID" value="KAF6073439.1"/>
    <property type="molecule type" value="Genomic_DNA"/>
</dbReference>
<feature type="signal peptide" evidence="1">
    <location>
        <begin position="1"/>
        <end position="20"/>
    </location>
</feature>
<organism evidence="2 3">
    <name type="scientific">Phyllostomus discolor</name>
    <name type="common">pale spear-nosed bat</name>
    <dbReference type="NCBI Taxonomy" id="89673"/>
    <lineage>
        <taxon>Eukaryota</taxon>
        <taxon>Metazoa</taxon>
        <taxon>Chordata</taxon>
        <taxon>Craniata</taxon>
        <taxon>Vertebrata</taxon>
        <taxon>Euteleostomi</taxon>
        <taxon>Mammalia</taxon>
        <taxon>Eutheria</taxon>
        <taxon>Laurasiatheria</taxon>
        <taxon>Chiroptera</taxon>
        <taxon>Yangochiroptera</taxon>
        <taxon>Phyllostomidae</taxon>
        <taxon>Phyllostominae</taxon>
        <taxon>Phyllostomus</taxon>
    </lineage>
</organism>
<evidence type="ECO:0000256" key="1">
    <source>
        <dbReference type="SAM" id="SignalP"/>
    </source>
</evidence>
<sequence>MEIADLAFFCVLKCVHVLIALESTIAPWEELSEEPIPCVPTLVCLTQFTTVRSAWTEHLPCLTVVLVTRNRLRGGQAPQDHSAAGLSVTATGGWHGTSPRESHCDPQAAAAAPQLGSICV</sequence>
<evidence type="ECO:0000313" key="2">
    <source>
        <dbReference type="EMBL" id="KAF6073439.1"/>
    </source>
</evidence>
<name>A0A833YFD1_9CHIR</name>
<evidence type="ECO:0008006" key="4">
    <source>
        <dbReference type="Google" id="ProtNLM"/>
    </source>
</evidence>
<evidence type="ECO:0000313" key="3">
    <source>
        <dbReference type="Proteomes" id="UP000664940"/>
    </source>
</evidence>
<reference evidence="2 3" key="1">
    <citation type="journal article" date="2020" name="Nature">
        <title>Six reference-quality genomes reveal evolution of bat adaptations.</title>
        <authorList>
            <person name="Jebb D."/>
            <person name="Huang Z."/>
            <person name="Pippel M."/>
            <person name="Hughes G.M."/>
            <person name="Lavrichenko K."/>
            <person name="Devanna P."/>
            <person name="Winkler S."/>
            <person name="Jermiin L.S."/>
            <person name="Skirmuntt E.C."/>
            <person name="Katzourakis A."/>
            <person name="Burkitt-Gray L."/>
            <person name="Ray D.A."/>
            <person name="Sullivan K.A.M."/>
            <person name="Roscito J.G."/>
            <person name="Kirilenko B.M."/>
            <person name="Davalos L.M."/>
            <person name="Corthals A.P."/>
            <person name="Power M.L."/>
            <person name="Jones G."/>
            <person name="Ransome R.D."/>
            <person name="Dechmann D.K.N."/>
            <person name="Locatelli A.G."/>
            <person name="Puechmaille S.J."/>
            <person name="Fedrigo O."/>
            <person name="Jarvis E.D."/>
            <person name="Hiller M."/>
            <person name="Vernes S.C."/>
            <person name="Myers E.W."/>
            <person name="Teeling E.C."/>
        </authorList>
    </citation>
    <scope>NUCLEOTIDE SEQUENCE [LARGE SCALE GENOMIC DNA]</scope>
    <source>
        <strain evidence="2">Bat1K_MPI-CBG_1</strain>
    </source>
</reference>
<feature type="chain" id="PRO_5032953681" description="Secreted protein" evidence="1">
    <location>
        <begin position="21"/>
        <end position="120"/>
    </location>
</feature>